<dbReference type="InterPro" id="IPR006073">
    <property type="entry name" value="GTP-bd"/>
</dbReference>
<reference evidence="4 5" key="1">
    <citation type="submission" date="2024-02" db="EMBL/GenBank/DDBJ databases">
        <title>First draft genome assembly of two strains of Seiridium cardinale.</title>
        <authorList>
            <person name="Emiliani G."/>
            <person name="Scali E."/>
        </authorList>
    </citation>
    <scope>NUCLEOTIDE SEQUENCE [LARGE SCALE GENOMIC DNA]</scope>
    <source>
        <strain evidence="4 5">BM-138-000479</strain>
    </source>
</reference>
<evidence type="ECO:0000256" key="2">
    <source>
        <dbReference type="SAM" id="MobiDB-lite"/>
    </source>
</evidence>
<dbReference type="EMBL" id="JARVKM010000016">
    <property type="protein sequence ID" value="KAK9778370.1"/>
    <property type="molecule type" value="Genomic_DNA"/>
</dbReference>
<dbReference type="Pfam" id="PF01926">
    <property type="entry name" value="MMR_HSR1"/>
    <property type="match status" value="1"/>
</dbReference>
<sequence>MSEVVPATYQAPESDLAPPLPSSTEVPSSTARDYLGGFEPEETDVVIALMGVTGSGKSTFISQCTEEEVKVGHDLESCTQDVGVYRCHFPNSAANVYLIDTPGFDDTNRSDTDVLKGIAEWLAGSYQKNILLDGILYLHRIDEPRMQGSARRNLILFRKLCGTDPLKKVTLVTTRWDKVTEPEGRSREQELMAKEEFWGHLVSKGAQTYRHRNDVESARELIEKFVVNKTGVSEITLAIQEQMVQCNRSLDDTDAGQELSGALLAAQEKFKKEVADVKYMMEEALRTRDKEAAEQLEREQAAMNLKLDKLNRDREELKVSLEKLQEERIARLERKIEVQRLNNHQLQEIQARQLDDLESKLEKEHEESVEVQGQLGLYKKNFGQLGLYKSNTGENSSKSSLAINSSTMSSCGGLQASYKDLSLSICGSKFYFCGPDHDNFLGRIKKPPGNGIESRYITIGMSGSFYHHYHEEGHCRTTTALGDQYPDLNELVEERQYHGCPSFVSLGPDGTFYAKIENRRKVVAPRNASKAIDRGWDRVERAWFGYDDTYLIEFKNGNLSWDFGDYYQGLDEKIRQRKSSGILDVALNLEGPAGFVIVWECGYSAVQNPSWYMNIEKPFTMFMEKNGARTKPDICKA</sequence>
<evidence type="ECO:0000256" key="1">
    <source>
        <dbReference type="SAM" id="Coils"/>
    </source>
</evidence>
<evidence type="ECO:0000313" key="5">
    <source>
        <dbReference type="Proteomes" id="UP001465668"/>
    </source>
</evidence>
<feature type="domain" description="G" evidence="3">
    <location>
        <begin position="47"/>
        <end position="115"/>
    </location>
</feature>
<dbReference type="GO" id="GO:0016787">
    <property type="term" value="F:hydrolase activity"/>
    <property type="evidence" value="ECO:0007669"/>
    <property type="project" value="UniProtKB-KW"/>
</dbReference>
<proteinExistence type="predicted"/>
<accession>A0ABR2XXG0</accession>
<organism evidence="4 5">
    <name type="scientific">Seiridium cardinale</name>
    <dbReference type="NCBI Taxonomy" id="138064"/>
    <lineage>
        <taxon>Eukaryota</taxon>
        <taxon>Fungi</taxon>
        <taxon>Dikarya</taxon>
        <taxon>Ascomycota</taxon>
        <taxon>Pezizomycotina</taxon>
        <taxon>Sordariomycetes</taxon>
        <taxon>Xylariomycetidae</taxon>
        <taxon>Amphisphaeriales</taxon>
        <taxon>Sporocadaceae</taxon>
        <taxon>Seiridium</taxon>
    </lineage>
</organism>
<gene>
    <name evidence="4" type="ORF">SCAR479_04772</name>
</gene>
<protein>
    <submittedName>
        <fullName evidence="4">P-loop containing nucleoside triphosphate hydrolase protein</fullName>
    </submittedName>
</protein>
<name>A0ABR2XXG0_9PEZI</name>
<dbReference type="Gene3D" id="3.40.50.300">
    <property type="entry name" value="P-loop containing nucleotide triphosphate hydrolases"/>
    <property type="match status" value="1"/>
</dbReference>
<evidence type="ECO:0000259" key="3">
    <source>
        <dbReference type="Pfam" id="PF01926"/>
    </source>
</evidence>
<dbReference type="InterPro" id="IPR027417">
    <property type="entry name" value="P-loop_NTPase"/>
</dbReference>
<comment type="caution">
    <text evidence="4">The sequence shown here is derived from an EMBL/GenBank/DDBJ whole genome shotgun (WGS) entry which is preliminary data.</text>
</comment>
<dbReference type="Proteomes" id="UP001465668">
    <property type="component" value="Unassembled WGS sequence"/>
</dbReference>
<keyword evidence="5" id="KW-1185">Reference proteome</keyword>
<keyword evidence="1" id="KW-0175">Coiled coil</keyword>
<dbReference type="CDD" id="cd00882">
    <property type="entry name" value="Ras_like_GTPase"/>
    <property type="match status" value="1"/>
</dbReference>
<keyword evidence="4" id="KW-0378">Hydrolase</keyword>
<feature type="coiled-coil region" evidence="1">
    <location>
        <begin position="293"/>
        <end position="374"/>
    </location>
</feature>
<evidence type="ECO:0000313" key="4">
    <source>
        <dbReference type="EMBL" id="KAK9778370.1"/>
    </source>
</evidence>
<feature type="region of interest" description="Disordered" evidence="2">
    <location>
        <begin position="1"/>
        <end position="28"/>
    </location>
</feature>
<dbReference type="SUPFAM" id="SSF52540">
    <property type="entry name" value="P-loop containing nucleoside triphosphate hydrolases"/>
    <property type="match status" value="2"/>
</dbReference>